<dbReference type="AlphaFoldDB" id="A0A9W6B6U3"/>
<keyword evidence="1" id="KW-1133">Transmembrane helix</keyword>
<feature type="transmembrane region" description="Helical" evidence="1">
    <location>
        <begin position="575"/>
        <end position="593"/>
    </location>
</feature>
<feature type="transmembrane region" description="Helical" evidence="1">
    <location>
        <begin position="279"/>
        <end position="297"/>
    </location>
</feature>
<dbReference type="PANTHER" id="PTHR38434">
    <property type="entry name" value="BLL2549 PROTEIN"/>
    <property type="match status" value="1"/>
</dbReference>
<sequence>MTDHEEQIQKLLEKLNLLADKQYSISGKIFSLRQELIALKETAKEEKTKDTEVDTNIATKQEASLSRVEKTPTVTEIESTPLQKNIIVPSSKIIEEKPLTKTSSFKGLDYKSNLEKFIGENLINKIGIAILIIGVAIGTKYAIEHELVSPVTRIILGYITGLGLMVFAIKLKEKYENFSAVLLSGSMAILYFISYAAYSYYGLIPKEITFGLMLIFTLFTVFSALKYNNQIIALIGLVGAYSVPFLLSDNSGNVTILFSYTSIINAGILVIALKKYWKLLYYTSFGITWLIYLTWYSTSYNADEHFTTALLFAFIFFAIFYMVFLLYKLWREEKFNQVDILLILFNSFLFYGFGYTTLDSTTTGSKLLGLFTLGMGIIHFIVSVLIHRKKLADKNLFYMVTGLVLTFLTLTMPVQLDGKWVTMLWAAEATILFYIGRAKQIKFYERSAYPLIALAFCSLLDDWMDLNWFLTNYLGNDKPLLLLNGNFISSLVCSGAFGFITYINYQKKYTNASVSLKIVNQIVIYGIPFIFLITLYFTFRNEISLYYYLQSSNATIVKNVNKYTINHFFNSYESIWIINYSLLFISGLTFFNFGKLKNKLFGFVNLGLLLLGILLFLTKGLYEISEVRDIYLKSYQIEEINQFAIYIKYISLLFLGLTIYGLSKYRNNEFMQIEFKIPFDLILHTVIIWVVSSEMINWLTMFNSQESYKIVLSILWGVYALLLIILGIYKKKKHLRIGAIVLFGGTLLKLFFYDLKTLNTISKTIVFVSLGVLLLIISFLYNKYKHLISDE</sequence>
<evidence type="ECO:0000313" key="2">
    <source>
        <dbReference type="EMBL" id="GLB51793.1"/>
    </source>
</evidence>
<feature type="transmembrane region" description="Helical" evidence="1">
    <location>
        <begin position="420"/>
        <end position="436"/>
    </location>
</feature>
<comment type="caution">
    <text evidence="2">The sequence shown here is derived from an EMBL/GenBank/DDBJ whole genome shotgun (WGS) entry which is preliminary data.</text>
</comment>
<feature type="transmembrane region" description="Helical" evidence="1">
    <location>
        <begin position="600"/>
        <end position="622"/>
    </location>
</feature>
<keyword evidence="1" id="KW-0812">Transmembrane</keyword>
<feature type="transmembrane region" description="Helical" evidence="1">
    <location>
        <begin position="395"/>
        <end position="414"/>
    </location>
</feature>
<feature type="transmembrane region" description="Helical" evidence="1">
    <location>
        <begin position="155"/>
        <end position="171"/>
    </location>
</feature>
<feature type="transmembrane region" description="Helical" evidence="1">
    <location>
        <begin position="707"/>
        <end position="728"/>
    </location>
</feature>
<proteinExistence type="predicted"/>
<feature type="transmembrane region" description="Helical" evidence="1">
    <location>
        <begin position="481"/>
        <end position="502"/>
    </location>
</feature>
<feature type="transmembrane region" description="Helical" evidence="1">
    <location>
        <begin position="122"/>
        <end position="143"/>
    </location>
</feature>
<feature type="transmembrane region" description="Helical" evidence="1">
    <location>
        <begin position="178"/>
        <end position="201"/>
    </location>
</feature>
<feature type="transmembrane region" description="Helical" evidence="1">
    <location>
        <begin position="681"/>
        <end position="701"/>
    </location>
</feature>
<evidence type="ECO:0000313" key="3">
    <source>
        <dbReference type="Proteomes" id="UP001143545"/>
    </source>
</evidence>
<reference evidence="2" key="1">
    <citation type="submission" date="2022-07" db="EMBL/GenBank/DDBJ databases">
        <title>Taxonomy of Novel Oxalotrophic and Methylotrophic Bacteria.</title>
        <authorList>
            <person name="Sahin N."/>
            <person name="Tani A."/>
        </authorList>
    </citation>
    <scope>NUCLEOTIDE SEQUENCE</scope>
    <source>
        <strain evidence="2">AM327</strain>
    </source>
</reference>
<dbReference type="EMBL" id="BRVP01000004">
    <property type="protein sequence ID" value="GLB51793.1"/>
    <property type="molecule type" value="Genomic_DNA"/>
</dbReference>
<keyword evidence="1" id="KW-0472">Membrane</keyword>
<gene>
    <name evidence="2" type="ORF">NBRC110019_08320</name>
</gene>
<feature type="transmembrane region" description="Helical" evidence="1">
    <location>
        <begin position="338"/>
        <end position="355"/>
    </location>
</feature>
<evidence type="ECO:0000256" key="1">
    <source>
        <dbReference type="SAM" id="Phobius"/>
    </source>
</evidence>
<dbReference type="PANTHER" id="PTHR38434:SF1">
    <property type="entry name" value="BLL2549 PROTEIN"/>
    <property type="match status" value="1"/>
</dbReference>
<dbReference type="RefSeq" id="WP_281752701.1">
    <property type="nucleotide sequence ID" value="NZ_BRVP01000004.1"/>
</dbReference>
<feature type="transmembrane region" description="Helical" evidence="1">
    <location>
        <begin position="367"/>
        <end position="386"/>
    </location>
</feature>
<organism evidence="2 3">
    <name type="scientific">Neptunitalea chrysea</name>
    <dbReference type="NCBI Taxonomy" id="1647581"/>
    <lineage>
        <taxon>Bacteria</taxon>
        <taxon>Pseudomonadati</taxon>
        <taxon>Bacteroidota</taxon>
        <taxon>Flavobacteriia</taxon>
        <taxon>Flavobacteriales</taxon>
        <taxon>Flavobacteriaceae</taxon>
        <taxon>Neptunitalea</taxon>
    </lineage>
</organism>
<dbReference type="InterPro" id="IPR019286">
    <property type="entry name" value="DUF2339_TM"/>
</dbReference>
<dbReference type="Pfam" id="PF10101">
    <property type="entry name" value="DUF2339"/>
    <property type="match status" value="1"/>
</dbReference>
<feature type="transmembrane region" description="Helical" evidence="1">
    <location>
        <begin position="642"/>
        <end position="660"/>
    </location>
</feature>
<dbReference type="Proteomes" id="UP001143545">
    <property type="component" value="Unassembled WGS sequence"/>
</dbReference>
<feature type="transmembrane region" description="Helical" evidence="1">
    <location>
        <begin position="231"/>
        <end position="248"/>
    </location>
</feature>
<name>A0A9W6B6U3_9FLAO</name>
<feature type="transmembrane region" description="Helical" evidence="1">
    <location>
        <begin position="764"/>
        <end position="781"/>
    </location>
</feature>
<feature type="transmembrane region" description="Helical" evidence="1">
    <location>
        <begin position="522"/>
        <end position="539"/>
    </location>
</feature>
<feature type="transmembrane region" description="Helical" evidence="1">
    <location>
        <begin position="309"/>
        <end position="326"/>
    </location>
</feature>
<feature type="transmembrane region" description="Helical" evidence="1">
    <location>
        <begin position="254"/>
        <end position="272"/>
    </location>
</feature>
<feature type="transmembrane region" description="Helical" evidence="1">
    <location>
        <begin position="207"/>
        <end position="224"/>
    </location>
</feature>
<accession>A0A9W6B6U3</accession>
<keyword evidence="3" id="KW-1185">Reference proteome</keyword>
<feature type="transmembrane region" description="Helical" evidence="1">
    <location>
        <begin position="735"/>
        <end position="752"/>
    </location>
</feature>
<protein>
    <submittedName>
        <fullName evidence="2">Membrane protein</fullName>
    </submittedName>
</protein>